<dbReference type="Gene3D" id="3.40.50.300">
    <property type="entry name" value="P-loop containing nucleotide triphosphate hydrolases"/>
    <property type="match status" value="1"/>
</dbReference>
<dbReference type="PANTHER" id="PTHR21231">
    <property type="entry name" value="XPA-BINDING PROTEIN 1-RELATED"/>
    <property type="match status" value="1"/>
</dbReference>
<dbReference type="GO" id="GO:0003924">
    <property type="term" value="F:GTPase activity"/>
    <property type="evidence" value="ECO:0007669"/>
    <property type="project" value="TreeGrafter"/>
</dbReference>
<dbReference type="KEGG" id="cma:Cmaq_0368"/>
<reference evidence="5 6" key="1">
    <citation type="submission" date="2007-10" db="EMBL/GenBank/DDBJ databases">
        <title>Complete sequence of Caldivirga maquilingensis IC-167.</title>
        <authorList>
            <consortium name="US DOE Joint Genome Institute"/>
            <person name="Copeland A."/>
            <person name="Lucas S."/>
            <person name="Lapidus A."/>
            <person name="Barry K."/>
            <person name="Glavina del Rio T."/>
            <person name="Dalin E."/>
            <person name="Tice H."/>
            <person name="Pitluck S."/>
            <person name="Saunders E."/>
            <person name="Brettin T."/>
            <person name="Bruce D."/>
            <person name="Detter J.C."/>
            <person name="Han C."/>
            <person name="Schmutz J."/>
            <person name="Larimer F."/>
            <person name="Land M."/>
            <person name="Hauser L."/>
            <person name="Kyrpides N."/>
            <person name="Ivanova N."/>
            <person name="Biddle J.F."/>
            <person name="Zhang Z."/>
            <person name="Fitz-Gibbon S.T."/>
            <person name="Lowe T.M."/>
            <person name="Saltikov C."/>
            <person name="House C.H."/>
            <person name="Richardson P."/>
        </authorList>
    </citation>
    <scope>NUCLEOTIDE SEQUENCE [LARGE SCALE GENOMIC DNA]</scope>
    <source>
        <strain evidence="6">ATCC 700844 / DSM 13496 / JCM 10307 / IC-167</strain>
    </source>
</reference>
<evidence type="ECO:0000256" key="2">
    <source>
        <dbReference type="ARBA" id="ARBA00022741"/>
    </source>
</evidence>
<dbReference type="InterPro" id="IPR027417">
    <property type="entry name" value="P-loop_NTPase"/>
</dbReference>
<dbReference type="InterPro" id="IPR004130">
    <property type="entry name" value="Gpn"/>
</dbReference>
<evidence type="ECO:0000313" key="5">
    <source>
        <dbReference type="EMBL" id="ABW01214.1"/>
    </source>
</evidence>
<dbReference type="eggNOG" id="arCOG01225">
    <property type="taxonomic scope" value="Archaea"/>
</dbReference>
<organism evidence="5 6">
    <name type="scientific">Caldivirga maquilingensis (strain ATCC 700844 / DSM 13496 / JCM 10307 / IC-167)</name>
    <dbReference type="NCBI Taxonomy" id="397948"/>
    <lineage>
        <taxon>Archaea</taxon>
        <taxon>Thermoproteota</taxon>
        <taxon>Thermoprotei</taxon>
        <taxon>Thermoproteales</taxon>
        <taxon>Thermoproteaceae</taxon>
        <taxon>Caldivirga</taxon>
    </lineage>
</organism>
<dbReference type="GeneID" id="5709206"/>
<keyword evidence="2" id="KW-0547">Nucleotide-binding</keyword>
<dbReference type="Proteomes" id="UP000001137">
    <property type="component" value="Chromosome"/>
</dbReference>
<dbReference type="GO" id="GO:0005525">
    <property type="term" value="F:GTP binding"/>
    <property type="evidence" value="ECO:0007669"/>
    <property type="project" value="UniProtKB-KW"/>
</dbReference>
<evidence type="ECO:0000256" key="3">
    <source>
        <dbReference type="ARBA" id="ARBA00022801"/>
    </source>
</evidence>
<gene>
    <name evidence="5" type="ordered locus">Cmaq_0368</name>
</gene>
<keyword evidence="3" id="KW-0378">Hydrolase</keyword>
<comment type="similarity">
    <text evidence="1">Belongs to the GPN-loop GTPase family.</text>
</comment>
<dbReference type="NCBIfam" id="NF010340">
    <property type="entry name" value="PRK13768.1-2"/>
    <property type="match status" value="1"/>
</dbReference>
<evidence type="ECO:0000256" key="4">
    <source>
        <dbReference type="ARBA" id="ARBA00023134"/>
    </source>
</evidence>
<evidence type="ECO:0008006" key="7">
    <source>
        <dbReference type="Google" id="ProtNLM"/>
    </source>
</evidence>
<evidence type="ECO:0000256" key="1">
    <source>
        <dbReference type="ARBA" id="ARBA00005290"/>
    </source>
</evidence>
<dbReference type="HOGENOM" id="CLU_037460_3_0_2"/>
<dbReference type="Pfam" id="PF03029">
    <property type="entry name" value="ATP_bind_1"/>
    <property type="match status" value="1"/>
</dbReference>
<dbReference type="STRING" id="397948.Cmaq_0368"/>
<keyword evidence="4" id="KW-0342">GTP-binding</keyword>
<sequence>MVNILAVFITGTAGSGKSTLTSALADYLENQDNYVSILNLDPAAEYLPYTPDIDIRDYVSARSIMRKYKLGPNASLIAAVDLMVTRIDDIKQQISDLDPTYLIVDTPGQLEMFAFRDTGPLIVDRLSMDKSMVLFVIDSVHARTPLGLASSLLLSLSVQLRIQKTQINVLNKADLLTEEEIEDIENMIEDPDYLEVKGGSELVSRIGGVIRSVNILPEPIPVSSVNGQGLDRLHAIMEQVLTGGDKPS</sequence>
<dbReference type="AlphaFoldDB" id="A8MBC4"/>
<keyword evidence="6" id="KW-1185">Reference proteome</keyword>
<name>A8MBC4_CALMQ</name>
<dbReference type="EMBL" id="CP000852">
    <property type="protein sequence ID" value="ABW01214.1"/>
    <property type="molecule type" value="Genomic_DNA"/>
</dbReference>
<dbReference type="PANTHER" id="PTHR21231:SF8">
    <property type="entry name" value="GPN-LOOP GTPASE 1"/>
    <property type="match status" value="1"/>
</dbReference>
<dbReference type="RefSeq" id="WP_012185434.1">
    <property type="nucleotide sequence ID" value="NC_009954.1"/>
</dbReference>
<proteinExistence type="inferred from homology"/>
<dbReference type="SUPFAM" id="SSF52540">
    <property type="entry name" value="P-loop containing nucleoside triphosphate hydrolases"/>
    <property type="match status" value="1"/>
</dbReference>
<evidence type="ECO:0000313" key="6">
    <source>
        <dbReference type="Proteomes" id="UP000001137"/>
    </source>
</evidence>
<protein>
    <recommendedName>
        <fullName evidence="7">GTPase</fullName>
    </recommendedName>
</protein>
<accession>A8MBC4</accession>